<reference evidence="4" key="1">
    <citation type="submission" date="2017-09" db="EMBL/GenBank/DDBJ databases">
        <title>Depth-based differentiation of microbial function through sediment-hosted aquifers and enrichment of novel symbionts in the deep terrestrial subsurface.</title>
        <authorList>
            <person name="Probst A.J."/>
            <person name="Ladd B."/>
            <person name="Jarett J.K."/>
            <person name="Geller-Mcgrath D.E."/>
            <person name="Sieber C.M.K."/>
            <person name="Emerson J.B."/>
            <person name="Anantharaman K."/>
            <person name="Thomas B.C."/>
            <person name="Malmstrom R."/>
            <person name="Stieglmeier M."/>
            <person name="Klingl A."/>
            <person name="Woyke T."/>
            <person name="Ryan C.M."/>
            <person name="Banfield J.F."/>
        </authorList>
    </citation>
    <scope>NUCLEOTIDE SEQUENCE [LARGE SCALE GENOMIC DNA]</scope>
</reference>
<keyword evidence="1" id="KW-1133">Transmembrane helix</keyword>
<gene>
    <name evidence="3" type="ORF">COT94_02095</name>
</gene>
<evidence type="ECO:0000256" key="2">
    <source>
        <dbReference type="SAM" id="SignalP"/>
    </source>
</evidence>
<evidence type="ECO:0000256" key="1">
    <source>
        <dbReference type="SAM" id="Phobius"/>
    </source>
</evidence>
<keyword evidence="2" id="KW-0732">Signal</keyword>
<keyword evidence="1" id="KW-0472">Membrane</keyword>
<sequence length="533" mass="60676">MKLKIFTLSFFLLLIAFPVLAIENFDSYTNNTDIDTKPNWTYVYGDHLKVKSSNAQSAPNSLAHADGYGSLSTKYHHYEDYDSFQIAVKDLGADFGMWHIYFYDGVNSIGRVTLTNTDFRFYSSAGDWGCGSLTYNVYTTFYAEFTSTQLRCKVGNGNWSAWYNHSYGLPDGVEFNHNTDPSNTYFDDMQVGNEQIYFRITSPEADDPALDESWITVSGTCPINGADRIGFTNDCIGFDDIQYTIDCVDNAFSGQFYKSGLTDRIIARDIDSISGDCVDYDDLMDFIEVEGFEIIHGYPDDWYFNFNYYDDYNIKILSPSFETALTLPAGSTSADFVFDFDYPVAQLANLNFNIKQYNSNGDVLNASFHNKDLDTMTDTSNYPVTLTASSSQPLHYVVQLTESGEMMRQYPFGIYVSDLEFVTNPDDYGYFFPRLVDTLKKKIIFNYYFAFHDGFYNMFNGTYASVSGDALDITFKSVSSNKQYNLDVKIFSASDARVKNFASSLRPYIVALLWLGFALYLVFRITHLFSDNE</sequence>
<comment type="caution">
    <text evidence="3">The sequence shown here is derived from an EMBL/GenBank/DDBJ whole genome shotgun (WGS) entry which is preliminary data.</text>
</comment>
<feature type="signal peptide" evidence="2">
    <location>
        <begin position="1"/>
        <end position="21"/>
    </location>
</feature>
<feature type="transmembrane region" description="Helical" evidence="1">
    <location>
        <begin position="505"/>
        <end position="523"/>
    </location>
</feature>
<proteinExistence type="predicted"/>
<keyword evidence="1" id="KW-0812">Transmembrane</keyword>
<accession>A0A2M6WTC9</accession>
<dbReference type="Proteomes" id="UP000228533">
    <property type="component" value="Unassembled WGS sequence"/>
</dbReference>
<feature type="chain" id="PRO_5014643407" evidence="2">
    <location>
        <begin position="22"/>
        <end position="533"/>
    </location>
</feature>
<evidence type="ECO:0000313" key="4">
    <source>
        <dbReference type="Proteomes" id="UP000228533"/>
    </source>
</evidence>
<name>A0A2M6WTC9_9BACT</name>
<protein>
    <submittedName>
        <fullName evidence="3">Uncharacterized protein</fullName>
    </submittedName>
</protein>
<organism evidence="3 4">
    <name type="scientific">Candidatus Falkowbacteria bacterium CG10_big_fil_rev_8_21_14_0_10_37_14</name>
    <dbReference type="NCBI Taxonomy" id="1974561"/>
    <lineage>
        <taxon>Bacteria</taxon>
        <taxon>Candidatus Falkowiibacteriota</taxon>
    </lineage>
</organism>
<evidence type="ECO:0000313" key="3">
    <source>
        <dbReference type="EMBL" id="PIT96035.1"/>
    </source>
</evidence>
<dbReference type="AlphaFoldDB" id="A0A2M6WTC9"/>
<dbReference type="EMBL" id="PFAM01000013">
    <property type="protein sequence ID" value="PIT96035.1"/>
    <property type="molecule type" value="Genomic_DNA"/>
</dbReference>